<dbReference type="EMBL" id="FOHE01000011">
    <property type="protein sequence ID" value="SET42803.1"/>
    <property type="molecule type" value="Genomic_DNA"/>
</dbReference>
<dbReference type="STRING" id="930131.SAMN05216389_11137"/>
<evidence type="ECO:0000313" key="2">
    <source>
        <dbReference type="EMBL" id="SET42803.1"/>
    </source>
</evidence>
<dbReference type="RefSeq" id="WP_090870337.1">
    <property type="nucleotide sequence ID" value="NZ_FOHE01000011.1"/>
</dbReference>
<name>A0A1I0ECA8_9BACI</name>
<reference evidence="2 3" key="1">
    <citation type="submission" date="2016-10" db="EMBL/GenBank/DDBJ databases">
        <authorList>
            <person name="de Groot N.N."/>
        </authorList>
    </citation>
    <scope>NUCLEOTIDE SEQUENCE [LARGE SCALE GENOMIC DNA]</scope>
    <source>
        <strain evidence="2 3">IBRC-M 10780</strain>
    </source>
</reference>
<accession>A0A1I0ECA8</accession>
<feature type="region of interest" description="Disordered" evidence="1">
    <location>
        <begin position="229"/>
        <end position="257"/>
    </location>
</feature>
<feature type="compositionally biased region" description="Acidic residues" evidence="1">
    <location>
        <begin position="235"/>
        <end position="250"/>
    </location>
</feature>
<protein>
    <submittedName>
        <fullName evidence="2">Uncharacterized protein</fullName>
    </submittedName>
</protein>
<organism evidence="2 3">
    <name type="scientific">Oceanobacillus limi</name>
    <dbReference type="NCBI Taxonomy" id="930131"/>
    <lineage>
        <taxon>Bacteria</taxon>
        <taxon>Bacillati</taxon>
        <taxon>Bacillota</taxon>
        <taxon>Bacilli</taxon>
        <taxon>Bacillales</taxon>
        <taxon>Bacillaceae</taxon>
        <taxon>Oceanobacillus</taxon>
    </lineage>
</organism>
<keyword evidence="3" id="KW-1185">Reference proteome</keyword>
<dbReference type="AlphaFoldDB" id="A0A1I0ECA8"/>
<evidence type="ECO:0000256" key="1">
    <source>
        <dbReference type="SAM" id="MobiDB-lite"/>
    </source>
</evidence>
<evidence type="ECO:0000313" key="3">
    <source>
        <dbReference type="Proteomes" id="UP000198618"/>
    </source>
</evidence>
<sequence>MSKYQSGADALNALNEESNGGGSNAEFSPFKSGTTYTVKVLGTSDLITFFSYGIYKQLNSFVAKNPSKKSAKGYPVDNLTAFDKAWKYHKDLSEDFSDKHGQEAGKYRAKQRFAMGFFDLDSGEPIIIDVSKPQAQAIHGSIKKYEKKIGKIAFELSKEGSGTNTTVSLTPVLDMDEDLTDKQRANFDKAPESFDMALFDGILFEKDEDEMIEALQSVGFDVSLIGLQPKKEADNSGDNDGVEAVEDGEISEDKLPF</sequence>
<proteinExistence type="predicted"/>
<dbReference type="Proteomes" id="UP000198618">
    <property type="component" value="Unassembled WGS sequence"/>
</dbReference>
<dbReference type="OrthoDB" id="2365082at2"/>
<gene>
    <name evidence="2" type="ORF">SAMN05216389_11137</name>
</gene>